<dbReference type="EMBL" id="CCKJ01000037">
    <property type="protein sequence ID" value="CDT75351.1"/>
    <property type="molecule type" value="Genomic_DNA"/>
</dbReference>
<proteinExistence type="predicted"/>
<protein>
    <submittedName>
        <fullName evidence="1">Uncharacterized protein</fullName>
    </submittedName>
</protein>
<evidence type="ECO:0000313" key="2">
    <source>
        <dbReference type="Proteomes" id="UP000041625"/>
    </source>
</evidence>
<comment type="caution">
    <text evidence="1">The sequence shown here is derived from an EMBL/GenBank/DDBJ whole genome shotgun (WGS) entry which is preliminary data.</text>
</comment>
<dbReference type="AlphaFoldDB" id="A0AA87C097"/>
<keyword evidence="2" id="KW-1185">Reference proteome</keyword>
<organism evidence="1 2">
    <name type="scientific">Vibrio coralliirubri</name>
    <dbReference type="NCBI Taxonomy" id="1516159"/>
    <lineage>
        <taxon>Bacteria</taxon>
        <taxon>Pseudomonadati</taxon>
        <taxon>Pseudomonadota</taxon>
        <taxon>Gammaproteobacteria</taxon>
        <taxon>Vibrionales</taxon>
        <taxon>Vibrionaceae</taxon>
        <taxon>Vibrio</taxon>
    </lineage>
</organism>
<accession>A0AA87C097</accession>
<sequence>MSRYRSSVLKLFDEHLIGYPPVKTFRRIFTRHKKASHLQLGLAFRYLVFLDSITDYSVGACSLESDSAHSSLLN</sequence>
<evidence type="ECO:0000313" key="1">
    <source>
        <dbReference type="EMBL" id="CDT75351.1"/>
    </source>
</evidence>
<dbReference type="Proteomes" id="UP000041625">
    <property type="component" value="Unassembled WGS sequence"/>
</dbReference>
<gene>
    <name evidence="1" type="ORF">VCR31J2_1310149</name>
</gene>
<name>A0AA87C097_9VIBR</name>
<reference evidence="1 2" key="1">
    <citation type="submission" date="2014-06" db="EMBL/GenBank/DDBJ databases">
        <authorList>
            <person name="Le Roux F."/>
        </authorList>
    </citation>
    <scope>NUCLEOTIDE SEQUENCE [LARGE SCALE GENOMIC DNA]</scope>
    <source>
        <strain evidence="1 2">J2-31</strain>
    </source>
</reference>